<evidence type="ECO:0000256" key="1">
    <source>
        <dbReference type="ARBA" id="ARBA00004141"/>
    </source>
</evidence>
<protein>
    <submittedName>
        <fullName evidence="7">Amino acid permease</fullName>
    </submittedName>
</protein>
<dbReference type="PANTHER" id="PTHR43243">
    <property type="entry name" value="INNER MEMBRANE TRANSPORTER YGJI-RELATED"/>
    <property type="match status" value="1"/>
</dbReference>
<evidence type="ECO:0000256" key="4">
    <source>
        <dbReference type="ARBA" id="ARBA00022989"/>
    </source>
</evidence>
<feature type="transmembrane region" description="Helical" evidence="6">
    <location>
        <begin position="222"/>
        <end position="240"/>
    </location>
</feature>
<dbReference type="InterPro" id="IPR002293">
    <property type="entry name" value="AA/rel_permease1"/>
</dbReference>
<keyword evidence="7" id="KW-0614">Plasmid</keyword>
<feature type="transmembrane region" description="Helical" evidence="6">
    <location>
        <begin position="288"/>
        <end position="308"/>
    </location>
</feature>
<feature type="transmembrane region" description="Helical" evidence="6">
    <location>
        <begin position="246"/>
        <end position="268"/>
    </location>
</feature>
<keyword evidence="5 6" id="KW-0472">Membrane</keyword>
<name>A0A4D6H781_9EURY</name>
<evidence type="ECO:0000256" key="3">
    <source>
        <dbReference type="ARBA" id="ARBA00022692"/>
    </source>
</evidence>
<dbReference type="AlphaFoldDB" id="A0A4D6H781"/>
<comment type="subcellular location">
    <subcellularLocation>
        <location evidence="1">Membrane</location>
        <topology evidence="1">Multi-pass membrane protein</topology>
    </subcellularLocation>
</comment>
<dbReference type="GO" id="GO:0015171">
    <property type="term" value="F:amino acid transmembrane transporter activity"/>
    <property type="evidence" value="ECO:0007669"/>
    <property type="project" value="TreeGrafter"/>
</dbReference>
<gene>
    <name evidence="7" type="ORF">DV707_17760</name>
</gene>
<keyword evidence="2" id="KW-0813">Transport</keyword>
<evidence type="ECO:0000256" key="6">
    <source>
        <dbReference type="SAM" id="Phobius"/>
    </source>
</evidence>
<dbReference type="KEGG" id="hlm:DV707_17760"/>
<dbReference type="Gene3D" id="1.20.1740.10">
    <property type="entry name" value="Amino acid/polyamine transporter I"/>
    <property type="match status" value="1"/>
</dbReference>
<keyword evidence="3 6" id="KW-0812">Transmembrane</keyword>
<geneLocation type="plasmid" evidence="7">
    <name>unnamed3</name>
</geneLocation>
<dbReference type="EMBL" id="CP031314">
    <property type="protein sequence ID" value="QCC49580.1"/>
    <property type="molecule type" value="Genomic_DNA"/>
</dbReference>
<evidence type="ECO:0000313" key="8">
    <source>
        <dbReference type="Proteomes" id="UP000296733"/>
    </source>
</evidence>
<feature type="transmembrane region" description="Helical" evidence="6">
    <location>
        <begin position="124"/>
        <end position="151"/>
    </location>
</feature>
<evidence type="ECO:0000256" key="2">
    <source>
        <dbReference type="ARBA" id="ARBA00022448"/>
    </source>
</evidence>
<dbReference type="Proteomes" id="UP000296733">
    <property type="component" value="Plasmid unnamed3"/>
</dbReference>
<reference evidence="7 8" key="1">
    <citation type="journal article" date="2019" name="Nat. Commun.">
        <title>A new type of DNA phosphorothioation-based antiviral system in archaea.</title>
        <authorList>
            <person name="Xiong L."/>
            <person name="Liu S."/>
            <person name="Chen S."/>
            <person name="Xiao Y."/>
            <person name="Zhu B."/>
            <person name="Gao Y."/>
            <person name="Zhang Y."/>
            <person name="Chen B."/>
            <person name="Luo J."/>
            <person name="Deng Z."/>
            <person name="Chen X."/>
            <person name="Wang L."/>
            <person name="Chen S."/>
        </authorList>
    </citation>
    <scope>NUCLEOTIDE SEQUENCE [LARGE SCALE GENOMIC DNA]</scope>
    <source>
        <strain evidence="7 8">CGMCC 1.10331</strain>
        <plasmid evidence="7 8">unnamed3</plasmid>
    </source>
</reference>
<feature type="transmembrane region" description="Helical" evidence="6">
    <location>
        <begin position="26"/>
        <end position="45"/>
    </location>
</feature>
<keyword evidence="4 6" id="KW-1133">Transmembrane helix</keyword>
<organism evidence="7 8">
    <name type="scientific">Halobellus limi</name>
    <dbReference type="NCBI Taxonomy" id="699433"/>
    <lineage>
        <taxon>Archaea</taxon>
        <taxon>Methanobacteriati</taxon>
        <taxon>Methanobacteriota</taxon>
        <taxon>Stenosarchaea group</taxon>
        <taxon>Halobacteria</taxon>
        <taxon>Halobacteriales</taxon>
        <taxon>Haloferacaceae</taxon>
        <taxon>Halobellus</taxon>
    </lineage>
</organism>
<evidence type="ECO:0000256" key="5">
    <source>
        <dbReference type="ARBA" id="ARBA00023136"/>
    </source>
</evidence>
<dbReference type="Pfam" id="PF13520">
    <property type="entry name" value="AA_permease_2"/>
    <property type="match status" value="1"/>
</dbReference>
<feature type="transmembrane region" description="Helical" evidence="6">
    <location>
        <begin position="90"/>
        <end position="112"/>
    </location>
</feature>
<accession>A0A4D6H781</accession>
<proteinExistence type="predicted"/>
<feature type="transmembrane region" description="Helical" evidence="6">
    <location>
        <begin position="52"/>
        <end position="70"/>
    </location>
</feature>
<dbReference type="PANTHER" id="PTHR43243:SF4">
    <property type="entry name" value="CATIONIC AMINO ACID TRANSPORTER 4"/>
    <property type="match status" value="1"/>
</dbReference>
<sequence>MFVGAVSAAAVALAFAGYLGTFVQGPTVPVAVGLVVLATLVNFWGIDVSAKLNLLFTVAEVAGLAIVIWFGRTTWGTVAVFEAPFGVPGVVEGAFLAFFAYLGFGSIVNVAEETENPTRTVPRAILLAIGITTVFYILVALSAVGVVDWQVLGDSASPLSLVARAAGGDAAAALVGAIALTSTANTVLILLVSTSRLVYGVSKSEYRSFPTIFARVHTDRRTPYLAIALTGGITIPFALLRDLGQVAGLANGGLLVVFVLINGALLKLRFDAPDTRGGFTAPLTVGRLSITALAGLCSSLGLLVFYVSSFV</sequence>
<dbReference type="GO" id="GO:0016020">
    <property type="term" value="C:membrane"/>
    <property type="evidence" value="ECO:0007669"/>
    <property type="project" value="UniProtKB-SubCell"/>
</dbReference>
<feature type="transmembrane region" description="Helical" evidence="6">
    <location>
        <begin position="171"/>
        <end position="201"/>
    </location>
</feature>
<evidence type="ECO:0000313" key="7">
    <source>
        <dbReference type="EMBL" id="QCC49580.1"/>
    </source>
</evidence>